<keyword evidence="8" id="KW-1185">Reference proteome</keyword>
<comment type="caution">
    <text evidence="7">The sequence shown here is derived from an EMBL/GenBank/DDBJ whole genome shotgun (WGS) entry which is preliminary data.</text>
</comment>
<name>A0A4Q9B9X1_9BACT</name>
<dbReference type="GO" id="GO:0006526">
    <property type="term" value="P:L-arginine biosynthetic process"/>
    <property type="evidence" value="ECO:0007669"/>
    <property type="project" value="TreeGrafter"/>
</dbReference>
<evidence type="ECO:0000256" key="1">
    <source>
        <dbReference type="ARBA" id="ARBA00001947"/>
    </source>
</evidence>
<dbReference type="SUPFAM" id="SSF55031">
    <property type="entry name" value="Bacterial exopeptidase dimerisation domain"/>
    <property type="match status" value="1"/>
</dbReference>
<dbReference type="Gene3D" id="3.40.630.10">
    <property type="entry name" value="Zn peptidases"/>
    <property type="match status" value="1"/>
</dbReference>
<dbReference type="Proteomes" id="UP000293583">
    <property type="component" value="Unassembled WGS sequence"/>
</dbReference>
<keyword evidence="3 7" id="KW-0378">Hydrolase</keyword>
<reference evidence="7 8" key="1">
    <citation type="submission" date="2019-02" db="EMBL/GenBank/DDBJ databases">
        <title>Genome of a new Bacteroidetes strain.</title>
        <authorList>
            <person name="Pitt A."/>
        </authorList>
    </citation>
    <scope>NUCLEOTIDE SEQUENCE [LARGE SCALE GENOMIC DNA]</scope>
    <source>
        <strain evidence="7 8">103A-SOEBACH</strain>
    </source>
</reference>
<keyword evidence="2" id="KW-0479">Metal-binding</keyword>
<gene>
    <name evidence="7" type="ORF">EWU20_09420</name>
</gene>
<comment type="cofactor">
    <cofactor evidence="1">
        <name>Zn(2+)</name>
        <dbReference type="ChEBI" id="CHEBI:29105"/>
    </cofactor>
</comment>
<dbReference type="InterPro" id="IPR002933">
    <property type="entry name" value="Peptidase_M20"/>
</dbReference>
<dbReference type="Pfam" id="PF07687">
    <property type="entry name" value="M20_dimer"/>
    <property type="match status" value="1"/>
</dbReference>
<dbReference type="EMBL" id="SEWY01000004">
    <property type="protein sequence ID" value="TBH72034.1"/>
    <property type="molecule type" value="Genomic_DNA"/>
</dbReference>
<dbReference type="RefSeq" id="WP_130923641.1">
    <property type="nucleotide sequence ID" value="NZ_JAANOM010000003.1"/>
</dbReference>
<feature type="domain" description="Peptidase M20 dimerisation" evidence="6">
    <location>
        <begin position="170"/>
        <end position="272"/>
    </location>
</feature>
<dbReference type="GO" id="GO:0008777">
    <property type="term" value="F:acetylornithine deacetylase activity"/>
    <property type="evidence" value="ECO:0007669"/>
    <property type="project" value="TreeGrafter"/>
</dbReference>
<dbReference type="SUPFAM" id="SSF53187">
    <property type="entry name" value="Zn-dependent exopeptidases"/>
    <property type="match status" value="1"/>
</dbReference>
<dbReference type="PANTHER" id="PTHR43808:SF31">
    <property type="entry name" value="N-ACETYL-L-CITRULLINE DEACETYLASE"/>
    <property type="match status" value="1"/>
</dbReference>
<keyword evidence="5" id="KW-0170">Cobalt</keyword>
<keyword evidence="4" id="KW-0862">Zinc</keyword>
<dbReference type="InterPro" id="IPR001261">
    <property type="entry name" value="ArgE/DapE_CS"/>
</dbReference>
<dbReference type="InterPro" id="IPR050072">
    <property type="entry name" value="Peptidase_M20A"/>
</dbReference>
<sequence length="356" mass="38506">MYQESQFLAAKDLLAQLIACPSLSKEEQGTAQILVDFFMAQGIQPNRLGNNVWVTNLHFDASKPTILLNSHHDTVKANASWTFDPFKATEQEGKLIGLGSNDAGASLVCLMATFVSFYAVENLGFNLLIAATAEEEISGTGGIEALLNSGHLPRIDFAIVGEPTDCAMAIAEKGLMVVDAKVKGIAGHAARNEGVNAIYLALEDIQHIQNHTFQKVSDLLGPVKTTVTVINAGKQHNVVPDICDYVIDCRVNECYSLEEVLAELKTIVQAELTPRSMRLNSSRMEEIHPLVQAAKGLGIPLFGSPTLSDQALLPIPSVKIGPGHSGRSHTADEYIFLDELKQGIQTYQNLLTTLSI</sequence>
<dbReference type="PANTHER" id="PTHR43808">
    <property type="entry name" value="ACETYLORNITHINE DEACETYLASE"/>
    <property type="match status" value="1"/>
</dbReference>
<dbReference type="Pfam" id="PF01546">
    <property type="entry name" value="Peptidase_M20"/>
    <property type="match status" value="1"/>
</dbReference>
<dbReference type="AlphaFoldDB" id="A0A4Q9B9X1"/>
<protein>
    <submittedName>
        <fullName evidence="7">M20/M25/M40 family metallo-hydrolase</fullName>
    </submittedName>
</protein>
<evidence type="ECO:0000256" key="4">
    <source>
        <dbReference type="ARBA" id="ARBA00022833"/>
    </source>
</evidence>
<dbReference type="CDD" id="cd05651">
    <property type="entry name" value="M20_ArgE_DapE-like"/>
    <property type="match status" value="1"/>
</dbReference>
<dbReference type="GO" id="GO:0046872">
    <property type="term" value="F:metal ion binding"/>
    <property type="evidence" value="ECO:0007669"/>
    <property type="project" value="UniProtKB-KW"/>
</dbReference>
<evidence type="ECO:0000256" key="5">
    <source>
        <dbReference type="ARBA" id="ARBA00023285"/>
    </source>
</evidence>
<dbReference type="Gene3D" id="3.30.70.360">
    <property type="match status" value="1"/>
</dbReference>
<evidence type="ECO:0000313" key="8">
    <source>
        <dbReference type="Proteomes" id="UP000293583"/>
    </source>
</evidence>
<dbReference type="InterPro" id="IPR036264">
    <property type="entry name" value="Bact_exopeptidase_dim_dom"/>
</dbReference>
<accession>A0A4Q9B9X1</accession>
<dbReference type="InterPro" id="IPR011650">
    <property type="entry name" value="Peptidase_M20_dimer"/>
</dbReference>
<evidence type="ECO:0000313" key="7">
    <source>
        <dbReference type="EMBL" id="TBH72034.1"/>
    </source>
</evidence>
<evidence type="ECO:0000256" key="3">
    <source>
        <dbReference type="ARBA" id="ARBA00022801"/>
    </source>
</evidence>
<dbReference type="PROSITE" id="PS00758">
    <property type="entry name" value="ARGE_DAPE_CPG2_1"/>
    <property type="match status" value="1"/>
</dbReference>
<dbReference type="OrthoDB" id="9792335at2"/>
<evidence type="ECO:0000256" key="2">
    <source>
        <dbReference type="ARBA" id="ARBA00022723"/>
    </source>
</evidence>
<evidence type="ECO:0000259" key="6">
    <source>
        <dbReference type="Pfam" id="PF07687"/>
    </source>
</evidence>
<organism evidence="7 8">
    <name type="scientific">Aquirufa antheringensis</name>
    <dbReference type="NCBI Taxonomy" id="2516559"/>
    <lineage>
        <taxon>Bacteria</taxon>
        <taxon>Pseudomonadati</taxon>
        <taxon>Bacteroidota</taxon>
        <taxon>Cytophagia</taxon>
        <taxon>Cytophagales</taxon>
        <taxon>Flectobacillaceae</taxon>
        <taxon>Aquirufa</taxon>
    </lineage>
</organism>
<proteinExistence type="predicted"/>